<evidence type="ECO:0000313" key="1">
    <source>
        <dbReference type="EMBL" id="ANV97917.1"/>
    </source>
</evidence>
<reference evidence="2" key="1">
    <citation type="submission" date="2016-07" db="EMBL/GenBank/DDBJ databases">
        <authorList>
            <person name="Florea S."/>
            <person name="Webb J.S."/>
            <person name="Jaromczyk J."/>
            <person name="Schardl C.L."/>
        </authorList>
    </citation>
    <scope>NUCLEOTIDE SEQUENCE [LARGE SCALE GENOMIC DNA]</scope>
    <source>
        <strain evidence="2">MIT 01-6242</strain>
    </source>
</reference>
<dbReference type="AlphaFoldDB" id="A0A1B1U547"/>
<protein>
    <submittedName>
        <fullName evidence="1">Uncharacterized protein</fullName>
    </submittedName>
</protein>
<dbReference type="KEGG" id="het:BBW65_03480"/>
<proteinExistence type="predicted"/>
<sequence>MERAFGGAFGVKCPLECSYREILCCFHLDSLESSSTLWGRESDSYKFSNLNKHLLLQSVLEFSIFICQFGNLR</sequence>
<evidence type="ECO:0000313" key="2">
    <source>
        <dbReference type="Proteomes" id="UP000092884"/>
    </source>
</evidence>
<keyword evidence="2" id="KW-1185">Reference proteome</keyword>
<dbReference type="EMBL" id="CP016503">
    <property type="protein sequence ID" value="ANV97917.1"/>
    <property type="molecule type" value="Genomic_DNA"/>
</dbReference>
<dbReference type="STRING" id="222136.BBW65_03480"/>
<dbReference type="Proteomes" id="UP000092884">
    <property type="component" value="Chromosome"/>
</dbReference>
<accession>A0A1B1U547</accession>
<name>A0A1B1U547_9HELI</name>
<organism evidence="1 2">
    <name type="scientific">Helicobacter enhydrae</name>
    <dbReference type="NCBI Taxonomy" id="222136"/>
    <lineage>
        <taxon>Bacteria</taxon>
        <taxon>Pseudomonadati</taxon>
        <taxon>Campylobacterota</taxon>
        <taxon>Epsilonproteobacteria</taxon>
        <taxon>Campylobacterales</taxon>
        <taxon>Helicobacteraceae</taxon>
        <taxon>Helicobacter</taxon>
    </lineage>
</organism>
<gene>
    <name evidence="1" type="ORF">BBW65_03480</name>
</gene>